<dbReference type="PANTHER" id="PTHR47591">
    <property type="entry name" value="ZINC FINGER PROTEIN ZAT2-RELATED"/>
    <property type="match status" value="1"/>
</dbReference>
<feature type="region of interest" description="Disordered" evidence="2">
    <location>
        <begin position="202"/>
        <end position="340"/>
    </location>
</feature>
<feature type="region of interest" description="Disordered" evidence="2">
    <location>
        <begin position="490"/>
        <end position="530"/>
    </location>
</feature>
<evidence type="ECO:0000313" key="4">
    <source>
        <dbReference type="EMBL" id="KAK6138272.1"/>
    </source>
</evidence>
<dbReference type="PROSITE" id="PS00028">
    <property type="entry name" value="ZINC_FINGER_C2H2_1"/>
    <property type="match status" value="4"/>
</dbReference>
<feature type="region of interest" description="Disordered" evidence="2">
    <location>
        <begin position="154"/>
        <end position="184"/>
    </location>
</feature>
<dbReference type="InterPro" id="IPR013087">
    <property type="entry name" value="Znf_C2H2_type"/>
</dbReference>
<keyword evidence="1" id="KW-0863">Zinc-finger</keyword>
<dbReference type="Gene3D" id="3.30.160.60">
    <property type="entry name" value="Classic Zinc Finger"/>
    <property type="match status" value="2"/>
</dbReference>
<feature type="compositionally biased region" description="Polar residues" evidence="2">
    <location>
        <begin position="277"/>
        <end position="290"/>
    </location>
</feature>
<feature type="compositionally biased region" description="Basic and acidic residues" evidence="2">
    <location>
        <begin position="298"/>
        <end position="322"/>
    </location>
</feature>
<dbReference type="SMART" id="SM00355">
    <property type="entry name" value="ZnF_C2H2"/>
    <property type="match status" value="4"/>
</dbReference>
<evidence type="ECO:0000256" key="1">
    <source>
        <dbReference type="PROSITE-ProRule" id="PRU00042"/>
    </source>
</evidence>
<evidence type="ECO:0000313" key="5">
    <source>
        <dbReference type="Proteomes" id="UP001318860"/>
    </source>
</evidence>
<feature type="compositionally biased region" description="Basic and acidic residues" evidence="2">
    <location>
        <begin position="378"/>
        <end position="390"/>
    </location>
</feature>
<feature type="domain" description="C2H2-type" evidence="3">
    <location>
        <begin position="124"/>
        <end position="151"/>
    </location>
</feature>
<keyword evidence="1" id="KW-0479">Metal-binding</keyword>
<evidence type="ECO:0000256" key="2">
    <source>
        <dbReference type="SAM" id="MobiDB-lite"/>
    </source>
</evidence>
<gene>
    <name evidence="4" type="ORF">DH2020_027963</name>
</gene>
<feature type="region of interest" description="Disordered" evidence="2">
    <location>
        <begin position="1"/>
        <end position="29"/>
    </location>
</feature>
<feature type="region of interest" description="Disordered" evidence="2">
    <location>
        <begin position="364"/>
        <end position="398"/>
    </location>
</feature>
<dbReference type="Pfam" id="PF13912">
    <property type="entry name" value="zf-C2H2_6"/>
    <property type="match status" value="4"/>
</dbReference>
<organism evidence="4 5">
    <name type="scientific">Rehmannia glutinosa</name>
    <name type="common">Chinese foxglove</name>
    <dbReference type="NCBI Taxonomy" id="99300"/>
    <lineage>
        <taxon>Eukaryota</taxon>
        <taxon>Viridiplantae</taxon>
        <taxon>Streptophyta</taxon>
        <taxon>Embryophyta</taxon>
        <taxon>Tracheophyta</taxon>
        <taxon>Spermatophyta</taxon>
        <taxon>Magnoliopsida</taxon>
        <taxon>eudicotyledons</taxon>
        <taxon>Gunneridae</taxon>
        <taxon>Pentapetalae</taxon>
        <taxon>asterids</taxon>
        <taxon>lamiids</taxon>
        <taxon>Lamiales</taxon>
        <taxon>Orobanchaceae</taxon>
        <taxon>Rehmannieae</taxon>
        <taxon>Rehmannia</taxon>
    </lineage>
</organism>
<dbReference type="InterPro" id="IPR036236">
    <property type="entry name" value="Znf_C2H2_sf"/>
</dbReference>
<dbReference type="Proteomes" id="UP001318860">
    <property type="component" value="Unassembled WGS sequence"/>
</dbReference>
<keyword evidence="5" id="KW-1185">Reference proteome</keyword>
<evidence type="ECO:0000259" key="3">
    <source>
        <dbReference type="PROSITE" id="PS50157"/>
    </source>
</evidence>
<name>A0ABR0VSP6_REHGL</name>
<feature type="domain" description="C2H2-type" evidence="3">
    <location>
        <begin position="401"/>
        <end position="428"/>
    </location>
</feature>
<proteinExistence type="predicted"/>
<reference evidence="4 5" key="1">
    <citation type="journal article" date="2021" name="Comput. Struct. Biotechnol. J.">
        <title>De novo genome assembly of the potent medicinal plant Rehmannia glutinosa using nanopore technology.</title>
        <authorList>
            <person name="Ma L."/>
            <person name="Dong C."/>
            <person name="Song C."/>
            <person name="Wang X."/>
            <person name="Zheng X."/>
            <person name="Niu Y."/>
            <person name="Chen S."/>
            <person name="Feng W."/>
        </authorList>
    </citation>
    <scope>NUCLEOTIDE SEQUENCE [LARGE SCALE GENOMIC DNA]</scope>
    <source>
        <strain evidence="4">DH-2019</strain>
    </source>
</reference>
<sequence length="530" mass="57942">MDQQDQENFQEEESTMEEQEINFVQDDETAGSVSNGRILVKLKLPKMPEETAPPPPAGEIKTHYCKECDKYFSSGKALGGHMSSAHVQANKDYSYKKLKSGMTMGAKYFSGSCSGSGSGLEDSNACVICGKRFPSQKSLYGHMRCHPDRDYRGMEPPPVEAKMDSSEASTGPELEYMDDEGQMGPGPDLGTATLMGWPVTVKRGRSTRPGSSVSPPASKLARVSSPEEEKEPVSAGHQLLRLLKRNADPIRPGPESESGDQSKKSGSDHLANHGPGSENQACDNKRQNPGPNARKLRIREPDPDAIDERRKIKEKINDDKGKGKAVVLSEPDEDSDTDSDSEYELYLAAVRVLANAKRENRTTGFHKPVVAEDSAQSKARDKPSPARQKVESGSASSPEKFVCSTCKKCFPTHQALGGHRSSHNKFKIHIVNAIDDDNFQANKKPKKTEIVKQGDENGNLHVCKICNKSFASGKALGGHKRCHNINADNNKEEEEEKVFRGFDLNKMPDDDENGDRDGNGDPPTATSNGL</sequence>
<keyword evidence="1" id="KW-0862">Zinc</keyword>
<feature type="domain" description="C2H2-type" evidence="3">
    <location>
        <begin position="461"/>
        <end position="483"/>
    </location>
</feature>
<feature type="compositionally biased region" description="Basic and acidic residues" evidence="2">
    <location>
        <begin position="260"/>
        <end position="271"/>
    </location>
</feature>
<protein>
    <recommendedName>
        <fullName evidence="3">C2H2-type domain-containing protein</fullName>
    </recommendedName>
</protein>
<feature type="domain" description="C2H2-type" evidence="3">
    <location>
        <begin position="63"/>
        <end position="91"/>
    </location>
</feature>
<accession>A0ABR0VSP6</accession>
<dbReference type="PROSITE" id="PS50157">
    <property type="entry name" value="ZINC_FINGER_C2H2_2"/>
    <property type="match status" value="4"/>
</dbReference>
<dbReference type="SUPFAM" id="SSF57667">
    <property type="entry name" value="beta-beta-alpha zinc fingers"/>
    <property type="match status" value="3"/>
</dbReference>
<dbReference type="EMBL" id="JABTTQ020000740">
    <property type="protein sequence ID" value="KAK6138272.1"/>
    <property type="molecule type" value="Genomic_DNA"/>
</dbReference>
<feature type="compositionally biased region" description="Acidic residues" evidence="2">
    <location>
        <begin position="330"/>
        <end position="340"/>
    </location>
</feature>
<comment type="caution">
    <text evidence="4">The sequence shown here is derived from an EMBL/GenBank/DDBJ whole genome shotgun (WGS) entry which is preliminary data.</text>
</comment>
<dbReference type="PANTHER" id="PTHR47591:SF1">
    <property type="entry name" value="ZINC FINGER PROTEIN ZAT2-RELATED"/>
    <property type="match status" value="1"/>
</dbReference>